<proteinExistence type="inferred from homology"/>
<keyword evidence="5 19" id="KW-0812">Transmembrane</keyword>
<dbReference type="InterPro" id="IPR008271">
    <property type="entry name" value="Ser/Thr_kinase_AS"/>
</dbReference>
<keyword evidence="14" id="KW-0675">Receptor</keyword>
<dbReference type="SUPFAM" id="SSF56112">
    <property type="entry name" value="Protein kinase-like (PK-like)"/>
    <property type="match status" value="1"/>
</dbReference>
<dbReference type="PROSITE" id="PS50927">
    <property type="entry name" value="BULB_LECTIN"/>
    <property type="match status" value="1"/>
</dbReference>
<evidence type="ECO:0000256" key="10">
    <source>
        <dbReference type="ARBA" id="ARBA00022840"/>
    </source>
</evidence>
<dbReference type="InterPro" id="IPR011009">
    <property type="entry name" value="Kinase-like_dom_sf"/>
</dbReference>
<dbReference type="GO" id="GO:0016020">
    <property type="term" value="C:membrane"/>
    <property type="evidence" value="ECO:0007669"/>
    <property type="project" value="UniProtKB-SubCell"/>
</dbReference>
<evidence type="ECO:0000256" key="9">
    <source>
        <dbReference type="ARBA" id="ARBA00022777"/>
    </source>
</evidence>
<comment type="catalytic activity">
    <reaction evidence="17 18">
        <text>L-seryl-[protein] + ATP = O-phospho-L-seryl-[protein] + ADP + H(+)</text>
        <dbReference type="Rhea" id="RHEA:17989"/>
        <dbReference type="Rhea" id="RHEA-COMP:9863"/>
        <dbReference type="Rhea" id="RHEA-COMP:11604"/>
        <dbReference type="ChEBI" id="CHEBI:15378"/>
        <dbReference type="ChEBI" id="CHEBI:29999"/>
        <dbReference type="ChEBI" id="CHEBI:30616"/>
        <dbReference type="ChEBI" id="CHEBI:83421"/>
        <dbReference type="ChEBI" id="CHEBI:456216"/>
        <dbReference type="EC" id="2.7.11.1"/>
    </reaction>
</comment>
<keyword evidence="13" id="KW-1015">Disulfide bond</keyword>
<dbReference type="SMART" id="SM00108">
    <property type="entry name" value="B_lectin"/>
    <property type="match status" value="1"/>
</dbReference>
<dbReference type="SMART" id="SM00220">
    <property type="entry name" value="S_TKc"/>
    <property type="match status" value="1"/>
</dbReference>
<evidence type="ECO:0000259" key="22">
    <source>
        <dbReference type="PROSITE" id="PS50927"/>
    </source>
</evidence>
<name>A0AAD4JP47_PERFH</name>
<dbReference type="PIRSF" id="PIRSF000641">
    <property type="entry name" value="SRK"/>
    <property type="match status" value="1"/>
</dbReference>
<dbReference type="InterPro" id="IPR001480">
    <property type="entry name" value="Bulb-type_lectin_dom"/>
</dbReference>
<evidence type="ECO:0000256" key="2">
    <source>
        <dbReference type="ARBA" id="ARBA00022527"/>
    </source>
</evidence>
<organism evidence="23 24">
    <name type="scientific">Perilla frutescens var. hirtella</name>
    <name type="common">Perilla citriodora</name>
    <name type="synonym">Perilla setoyensis</name>
    <dbReference type="NCBI Taxonomy" id="608512"/>
    <lineage>
        <taxon>Eukaryota</taxon>
        <taxon>Viridiplantae</taxon>
        <taxon>Streptophyta</taxon>
        <taxon>Embryophyta</taxon>
        <taxon>Tracheophyta</taxon>
        <taxon>Spermatophyta</taxon>
        <taxon>Magnoliopsida</taxon>
        <taxon>eudicotyledons</taxon>
        <taxon>Gunneridae</taxon>
        <taxon>Pentapetalae</taxon>
        <taxon>asterids</taxon>
        <taxon>lamiids</taxon>
        <taxon>Lamiales</taxon>
        <taxon>Lamiaceae</taxon>
        <taxon>Nepetoideae</taxon>
        <taxon>Elsholtzieae</taxon>
        <taxon>Perilla</taxon>
    </lineage>
</organism>
<comment type="similarity">
    <text evidence="18">Belongs to the protein kinase superfamily. Ser/Thr protein kinase family.</text>
</comment>
<dbReference type="FunFam" id="1.10.510.10:FF:000237">
    <property type="entry name" value="G-type lectin S-receptor-like serine/threonine-protein kinase"/>
    <property type="match status" value="1"/>
</dbReference>
<sequence length="799" mass="89437">MNPEIPSRRSLWFIFITILIFPIAIRAQQSSNRNITPGSSFVANADASTLTLTWTTSPSGEFAFGFKQVAPGGFLLSIWLDQVPEKTVVWSANRNNPVPSRSRVQLNAAGKLELIDQTGRSIWAANDLQGRSGRVAYAAMLDIGNLVLATNTSAILWQSFDAPTDTLLPGQVLERRGVLVSSFSETNYSKGRFKLTFQGDGDLVLYTRMFPLDDNNAAYWRSETRDTGFRLIFNQSGSIYLTRSNGTLLKPLFDNGAPAGGRFHQQRLTLDYDGVLRHYVYPKSVHAFVPSNICLQIGEEHTGGGACGYNSICSVLGSDGRPSCDCPPRYTSRGGLSGCAPDFLQHQCDQQSQDAQHFTFIVMFYRDWPVVDYANFKNVDEEWCKQSCLNDCYCAVAIYFNRGCHKKSLPFSNGRADSGFEGKSFIKVRKKDSTSSNTSAITNSSKRSSTALIITLSVLLGCSVLFFLLSSLFFLFYFNPRKLKMLRASKVHSVGVNTITRFSFKELQEATNGFEDELGRGACSTVYQGAVKDTGKVVAVKKLNRIAKESDPEFQAEVRSISRTNHKNLVQLLGYCDEGQHRILVYEFMTNGSLANFLFQNSPGPNWYIRVQIAFAIARGLCYLHEECSTPIIHCDIKPQNVLLDESYTPKIADFGLAKLMRPDQTMTITGIRGTRGYVAPEWFRNMPITVKVDVYSFGILLLELLCCRKNYEVNVEDEREVVLADWVYDCYQDGALDLLVAGDEEAKSDMKMLERLVWIAIWCVQEDPTVRPQMKRVMHMLEGSIQVPAPPDPTTFIT</sequence>
<evidence type="ECO:0000256" key="12">
    <source>
        <dbReference type="ARBA" id="ARBA00023136"/>
    </source>
</evidence>
<keyword evidence="11 19" id="KW-1133">Transmembrane helix</keyword>
<keyword evidence="3" id="KW-0245">EGF-like domain</keyword>
<dbReference type="InterPro" id="IPR024171">
    <property type="entry name" value="SRK-like_kinase"/>
</dbReference>
<evidence type="ECO:0000256" key="8">
    <source>
        <dbReference type="ARBA" id="ARBA00022741"/>
    </source>
</evidence>
<dbReference type="EMBL" id="SDAM02000019">
    <property type="protein sequence ID" value="KAH6836565.1"/>
    <property type="molecule type" value="Genomic_DNA"/>
</dbReference>
<keyword evidence="24" id="KW-1185">Reference proteome</keyword>
<keyword evidence="7" id="KW-0430">Lectin</keyword>
<keyword evidence="2 18" id="KW-0723">Serine/threonine-protein kinase</keyword>
<dbReference type="Pfam" id="PF00069">
    <property type="entry name" value="Pkinase"/>
    <property type="match status" value="1"/>
</dbReference>
<dbReference type="FunFam" id="3.30.200.20:FF:000059">
    <property type="entry name" value="S-receptor-like serine/threonine-protein kinase"/>
    <property type="match status" value="1"/>
</dbReference>
<keyword evidence="4 18" id="KW-0808">Transferase</keyword>
<feature type="chain" id="PRO_5042184838" description="Receptor-like serine/threonine-protein kinase" evidence="20">
    <location>
        <begin position="28"/>
        <end position="799"/>
    </location>
</feature>
<dbReference type="PANTHER" id="PTHR47976:SF108">
    <property type="entry name" value="G-TYPE LECTIN S-RECEPTOR-LIKE SERINE_THREONINE-PROTEIN KINASE LECRK1"/>
    <property type="match status" value="1"/>
</dbReference>
<comment type="subcellular location">
    <subcellularLocation>
        <location evidence="1">Membrane</location>
        <topology evidence="1">Single-pass type I membrane protein</topology>
    </subcellularLocation>
</comment>
<keyword evidence="15" id="KW-0325">Glycoprotein</keyword>
<keyword evidence="8 18" id="KW-0547">Nucleotide-binding</keyword>
<evidence type="ECO:0000256" key="7">
    <source>
        <dbReference type="ARBA" id="ARBA00022734"/>
    </source>
</evidence>
<dbReference type="Gene3D" id="3.30.200.20">
    <property type="entry name" value="Phosphorylase Kinase, domain 1"/>
    <property type="match status" value="1"/>
</dbReference>
<feature type="signal peptide" evidence="20">
    <location>
        <begin position="1"/>
        <end position="27"/>
    </location>
</feature>
<evidence type="ECO:0000256" key="5">
    <source>
        <dbReference type="ARBA" id="ARBA00022692"/>
    </source>
</evidence>
<evidence type="ECO:0000313" key="24">
    <source>
        <dbReference type="Proteomes" id="UP001190926"/>
    </source>
</evidence>
<evidence type="ECO:0000256" key="15">
    <source>
        <dbReference type="ARBA" id="ARBA00023180"/>
    </source>
</evidence>
<dbReference type="FunFam" id="2.90.10.10:FF:000006">
    <property type="entry name" value="Serine/threonine-protein kinase"/>
    <property type="match status" value="1"/>
</dbReference>
<dbReference type="Proteomes" id="UP001190926">
    <property type="component" value="Unassembled WGS sequence"/>
</dbReference>
<feature type="domain" description="Protein kinase" evidence="21">
    <location>
        <begin position="512"/>
        <end position="783"/>
    </location>
</feature>
<dbReference type="GO" id="GO:0005524">
    <property type="term" value="F:ATP binding"/>
    <property type="evidence" value="ECO:0007669"/>
    <property type="project" value="UniProtKB-KW"/>
</dbReference>
<protein>
    <recommendedName>
        <fullName evidence="18">Receptor-like serine/threonine-protein kinase</fullName>
        <ecNumber evidence="18">2.7.11.1</ecNumber>
    </recommendedName>
</protein>
<evidence type="ECO:0000256" key="16">
    <source>
        <dbReference type="ARBA" id="ARBA00047899"/>
    </source>
</evidence>
<evidence type="ECO:0000313" key="23">
    <source>
        <dbReference type="EMBL" id="KAH6836565.1"/>
    </source>
</evidence>
<dbReference type="InterPro" id="IPR051343">
    <property type="entry name" value="G-type_lectin_kinases/EP1-like"/>
</dbReference>
<evidence type="ECO:0000256" key="18">
    <source>
        <dbReference type="PIRNR" id="PIRNR000641"/>
    </source>
</evidence>
<gene>
    <name evidence="23" type="ORF">C2S53_005184</name>
</gene>
<evidence type="ECO:0000256" key="6">
    <source>
        <dbReference type="ARBA" id="ARBA00022729"/>
    </source>
</evidence>
<evidence type="ECO:0000256" key="3">
    <source>
        <dbReference type="ARBA" id="ARBA00022536"/>
    </source>
</evidence>
<dbReference type="SUPFAM" id="SSF51110">
    <property type="entry name" value="alpha-D-mannose-specific plant lectins"/>
    <property type="match status" value="2"/>
</dbReference>
<dbReference type="InterPro" id="IPR000719">
    <property type="entry name" value="Prot_kinase_dom"/>
</dbReference>
<keyword evidence="12 19" id="KW-0472">Membrane</keyword>
<evidence type="ECO:0000256" key="14">
    <source>
        <dbReference type="ARBA" id="ARBA00023170"/>
    </source>
</evidence>
<evidence type="ECO:0000256" key="13">
    <source>
        <dbReference type="ARBA" id="ARBA00023157"/>
    </source>
</evidence>
<dbReference type="CDD" id="cd14066">
    <property type="entry name" value="STKc_IRAK"/>
    <property type="match status" value="1"/>
</dbReference>
<dbReference type="AlphaFoldDB" id="A0AAD4JP47"/>
<evidence type="ECO:0000256" key="17">
    <source>
        <dbReference type="ARBA" id="ARBA00048679"/>
    </source>
</evidence>
<evidence type="ECO:0000256" key="19">
    <source>
        <dbReference type="SAM" id="Phobius"/>
    </source>
</evidence>
<evidence type="ECO:0000256" key="20">
    <source>
        <dbReference type="SAM" id="SignalP"/>
    </source>
</evidence>
<dbReference type="PROSITE" id="PS00108">
    <property type="entry name" value="PROTEIN_KINASE_ST"/>
    <property type="match status" value="1"/>
</dbReference>
<dbReference type="Gene3D" id="1.10.510.10">
    <property type="entry name" value="Transferase(Phosphotransferase) domain 1"/>
    <property type="match status" value="1"/>
</dbReference>
<evidence type="ECO:0000256" key="4">
    <source>
        <dbReference type="ARBA" id="ARBA00022679"/>
    </source>
</evidence>
<comment type="catalytic activity">
    <reaction evidence="16 18">
        <text>L-threonyl-[protein] + ATP = O-phospho-L-threonyl-[protein] + ADP + H(+)</text>
        <dbReference type="Rhea" id="RHEA:46608"/>
        <dbReference type="Rhea" id="RHEA-COMP:11060"/>
        <dbReference type="Rhea" id="RHEA-COMP:11605"/>
        <dbReference type="ChEBI" id="CHEBI:15378"/>
        <dbReference type="ChEBI" id="CHEBI:30013"/>
        <dbReference type="ChEBI" id="CHEBI:30616"/>
        <dbReference type="ChEBI" id="CHEBI:61977"/>
        <dbReference type="ChEBI" id="CHEBI:456216"/>
        <dbReference type="EC" id="2.7.11.1"/>
    </reaction>
</comment>
<dbReference type="EC" id="2.7.11.1" evidence="18"/>
<feature type="transmembrane region" description="Helical" evidence="19">
    <location>
        <begin position="451"/>
        <end position="478"/>
    </location>
</feature>
<dbReference type="Gene3D" id="2.90.10.10">
    <property type="entry name" value="Bulb-type lectin domain"/>
    <property type="match status" value="2"/>
</dbReference>
<dbReference type="PANTHER" id="PTHR47976">
    <property type="entry name" value="G-TYPE LECTIN S-RECEPTOR-LIKE SERINE/THREONINE-PROTEIN KINASE SD2-5"/>
    <property type="match status" value="1"/>
</dbReference>
<dbReference type="GO" id="GO:0004674">
    <property type="term" value="F:protein serine/threonine kinase activity"/>
    <property type="evidence" value="ECO:0007669"/>
    <property type="project" value="UniProtKB-KW"/>
</dbReference>
<feature type="domain" description="Bulb-type lectin" evidence="22">
    <location>
        <begin position="41"/>
        <end position="161"/>
    </location>
</feature>
<dbReference type="PROSITE" id="PS50011">
    <property type="entry name" value="PROTEIN_KINASE_DOM"/>
    <property type="match status" value="1"/>
</dbReference>
<dbReference type="GO" id="GO:0030246">
    <property type="term" value="F:carbohydrate binding"/>
    <property type="evidence" value="ECO:0007669"/>
    <property type="project" value="UniProtKB-KW"/>
</dbReference>
<evidence type="ECO:0000256" key="1">
    <source>
        <dbReference type="ARBA" id="ARBA00004479"/>
    </source>
</evidence>
<keyword evidence="10 18" id="KW-0067">ATP-binding</keyword>
<keyword evidence="9 18" id="KW-0418">Kinase</keyword>
<keyword evidence="6 20" id="KW-0732">Signal</keyword>
<reference evidence="23 24" key="1">
    <citation type="journal article" date="2021" name="Nat. Commun.">
        <title>Incipient diploidization of the medicinal plant Perilla within 10,000 years.</title>
        <authorList>
            <person name="Zhang Y."/>
            <person name="Shen Q."/>
            <person name="Leng L."/>
            <person name="Zhang D."/>
            <person name="Chen S."/>
            <person name="Shi Y."/>
            <person name="Ning Z."/>
            <person name="Chen S."/>
        </authorList>
    </citation>
    <scope>NUCLEOTIDE SEQUENCE [LARGE SCALE GENOMIC DNA]</scope>
    <source>
        <strain evidence="24">cv. PC099</strain>
    </source>
</reference>
<dbReference type="Pfam" id="PF01453">
    <property type="entry name" value="B_lectin"/>
    <property type="match status" value="1"/>
</dbReference>
<evidence type="ECO:0000259" key="21">
    <source>
        <dbReference type="PROSITE" id="PS50011"/>
    </source>
</evidence>
<evidence type="ECO:0000256" key="11">
    <source>
        <dbReference type="ARBA" id="ARBA00022989"/>
    </source>
</evidence>
<dbReference type="CDD" id="cd00028">
    <property type="entry name" value="B_lectin"/>
    <property type="match status" value="1"/>
</dbReference>
<comment type="caution">
    <text evidence="23">The sequence shown here is derived from an EMBL/GenBank/DDBJ whole genome shotgun (WGS) entry which is preliminary data.</text>
</comment>
<dbReference type="InterPro" id="IPR036426">
    <property type="entry name" value="Bulb-type_lectin_dom_sf"/>
</dbReference>
<accession>A0AAD4JP47</accession>